<dbReference type="SMART" id="SM00449">
    <property type="entry name" value="SPRY"/>
    <property type="match status" value="1"/>
</dbReference>
<dbReference type="Pfam" id="PF13765">
    <property type="entry name" value="PRY"/>
    <property type="match status" value="1"/>
</dbReference>
<evidence type="ECO:0000256" key="2">
    <source>
        <dbReference type="ARBA" id="ARBA00022771"/>
    </source>
</evidence>
<dbReference type="InterPro" id="IPR013320">
    <property type="entry name" value="ConA-like_dom_sf"/>
</dbReference>
<dbReference type="Pfam" id="PF00622">
    <property type="entry name" value="SPRY"/>
    <property type="match status" value="1"/>
</dbReference>
<dbReference type="Proteomes" id="UP000694568">
    <property type="component" value="Unplaced"/>
</dbReference>
<dbReference type="SUPFAM" id="SSF49899">
    <property type="entry name" value="Concanavalin A-like lectins/glucanases"/>
    <property type="match status" value="1"/>
</dbReference>
<dbReference type="Gene3D" id="2.60.120.920">
    <property type="match status" value="1"/>
</dbReference>
<dbReference type="InterPro" id="IPR006574">
    <property type="entry name" value="PRY"/>
</dbReference>
<evidence type="ECO:0000313" key="6">
    <source>
        <dbReference type="Proteomes" id="UP000694568"/>
    </source>
</evidence>
<name>A0A8C9YJG7_SANLU</name>
<keyword evidence="3" id="KW-0862">Zinc</keyword>
<accession>A0A8C9YJG7</accession>
<dbReference type="AlphaFoldDB" id="A0A8C9YJG7"/>
<reference evidence="5" key="2">
    <citation type="submission" date="2025-09" db="UniProtKB">
        <authorList>
            <consortium name="Ensembl"/>
        </authorList>
    </citation>
    <scope>IDENTIFICATION</scope>
</reference>
<feature type="domain" description="B30.2/SPRY" evidence="4">
    <location>
        <begin position="17"/>
        <end position="213"/>
    </location>
</feature>
<protein>
    <recommendedName>
        <fullName evidence="4">B30.2/SPRY domain-containing protein</fullName>
    </recommendedName>
</protein>
<dbReference type="GeneTree" id="ENSGT00940000162978"/>
<dbReference type="InterPro" id="IPR001870">
    <property type="entry name" value="B30.2/SPRY"/>
</dbReference>
<evidence type="ECO:0000259" key="4">
    <source>
        <dbReference type="PROSITE" id="PS50188"/>
    </source>
</evidence>
<organism evidence="5 6">
    <name type="scientific">Sander lucioperca</name>
    <name type="common">Pike-perch</name>
    <name type="synonym">Perca lucioperca</name>
    <dbReference type="NCBI Taxonomy" id="283035"/>
    <lineage>
        <taxon>Eukaryota</taxon>
        <taxon>Metazoa</taxon>
        <taxon>Chordata</taxon>
        <taxon>Craniata</taxon>
        <taxon>Vertebrata</taxon>
        <taxon>Euteleostomi</taxon>
        <taxon>Actinopterygii</taxon>
        <taxon>Neopterygii</taxon>
        <taxon>Teleostei</taxon>
        <taxon>Neoteleostei</taxon>
        <taxon>Acanthomorphata</taxon>
        <taxon>Eupercaria</taxon>
        <taxon>Perciformes</taxon>
        <taxon>Percoidei</taxon>
        <taxon>Percidae</taxon>
        <taxon>Luciopercinae</taxon>
        <taxon>Sander</taxon>
    </lineage>
</organism>
<dbReference type="GO" id="GO:0005737">
    <property type="term" value="C:cytoplasm"/>
    <property type="evidence" value="ECO:0007669"/>
    <property type="project" value="UniProtKB-ARBA"/>
</dbReference>
<evidence type="ECO:0000256" key="3">
    <source>
        <dbReference type="ARBA" id="ARBA00022833"/>
    </source>
</evidence>
<dbReference type="PROSITE" id="PS50188">
    <property type="entry name" value="B302_SPRY"/>
    <property type="match status" value="1"/>
</dbReference>
<dbReference type="InterPro" id="IPR003879">
    <property type="entry name" value="Butyrophylin_SPRY"/>
</dbReference>
<keyword evidence="6" id="KW-1185">Reference proteome</keyword>
<dbReference type="Ensembl" id="ENSSLUT00000027045.1">
    <property type="protein sequence ID" value="ENSSLUP00000026184.1"/>
    <property type="gene ID" value="ENSSLUG00000011918.1"/>
</dbReference>
<keyword evidence="1" id="KW-0479">Metal-binding</keyword>
<dbReference type="InterPro" id="IPR003877">
    <property type="entry name" value="SPRY_dom"/>
</dbReference>
<evidence type="ECO:0000313" key="5">
    <source>
        <dbReference type="Ensembl" id="ENSSLUP00000026184.1"/>
    </source>
</evidence>
<dbReference type="SMART" id="SM00589">
    <property type="entry name" value="PRY"/>
    <property type="match status" value="1"/>
</dbReference>
<sequence length="218" mass="24814">MLSDIAADPNTSLKKLCLDYGGEHRLKPGLKKYDADLKLDENTASRRLVLSEGNRKVKTVKKVEEKVTRPEHQDRFKRTQVFCEEGLKGLGYWEIEWKVNVGIAVAYGAVGRRWDRSGGLGCNEMSWSLLCSRKGYTAIHGKTSKRIQVPHCQKIAVFLDWEGGTLTYYSVEKGELRLIHTFHAKFTEPLFPCFWLKKGSVTLCKIDCTPLRYGKSVL</sequence>
<dbReference type="InterPro" id="IPR051051">
    <property type="entry name" value="E3_ubiq-ligase_TRIM/RNF"/>
</dbReference>
<dbReference type="InterPro" id="IPR043136">
    <property type="entry name" value="B30.2/SPRY_sf"/>
</dbReference>
<dbReference type="PRINTS" id="PR01407">
    <property type="entry name" value="BUTYPHLNCDUF"/>
</dbReference>
<dbReference type="PANTHER" id="PTHR25465:SF32">
    <property type="entry name" value="BLOODTHIRSTY-RELATED GENE FAMILY, MEMBER 16 ISOFORM X1-RELATED"/>
    <property type="match status" value="1"/>
</dbReference>
<dbReference type="GO" id="GO:0008270">
    <property type="term" value="F:zinc ion binding"/>
    <property type="evidence" value="ECO:0007669"/>
    <property type="project" value="UniProtKB-KW"/>
</dbReference>
<keyword evidence="2" id="KW-0863">Zinc-finger</keyword>
<dbReference type="PANTHER" id="PTHR25465">
    <property type="entry name" value="B-BOX DOMAIN CONTAINING"/>
    <property type="match status" value="1"/>
</dbReference>
<reference evidence="5" key="1">
    <citation type="submission" date="2025-08" db="UniProtKB">
        <authorList>
            <consortium name="Ensembl"/>
        </authorList>
    </citation>
    <scope>IDENTIFICATION</scope>
</reference>
<proteinExistence type="predicted"/>
<evidence type="ECO:0000256" key="1">
    <source>
        <dbReference type="ARBA" id="ARBA00022723"/>
    </source>
</evidence>